<evidence type="ECO:0000256" key="3">
    <source>
        <dbReference type="ARBA" id="ARBA00011775"/>
    </source>
</evidence>
<dbReference type="PANTHER" id="PTHR11043:SF0">
    <property type="entry name" value="COATOMER SUBUNIT ZETA"/>
    <property type="match status" value="1"/>
</dbReference>
<dbReference type="CDD" id="cd14829">
    <property type="entry name" value="Zeta-COP"/>
    <property type="match status" value="1"/>
</dbReference>
<sequence>MLLEPSLYSIKSILILDSDGKRIIAKYYDSSFSGPKEQLDFESKLFKKTSKSVGAEITLLDGATCVYRSSSDVYFYVIGDAAENELLLVSALNCLYDSVAQILKRCVEKKTVLDNLDLIFLVVDELCNDGILMECDPTALVSRIGTRTEDIPLGEQTVAQAIQSAKEQLKLSLMK</sequence>
<dbReference type="Gene3D" id="3.30.450.60">
    <property type="match status" value="1"/>
</dbReference>
<dbReference type="GO" id="GO:0006886">
    <property type="term" value="P:intracellular protein transport"/>
    <property type="evidence" value="ECO:0007669"/>
    <property type="project" value="TreeGrafter"/>
</dbReference>
<keyword evidence="5 12" id="KW-0963">Cytoplasm</keyword>
<comment type="subunit">
    <text evidence="3 12">Oligomeric complex that consists of at least the alpha, beta, beta', gamma, delta, epsilon and zeta subunits.</text>
</comment>
<evidence type="ECO:0000256" key="1">
    <source>
        <dbReference type="ARBA" id="ARBA00004255"/>
    </source>
</evidence>
<keyword evidence="9 12" id="KW-0472">Membrane</keyword>
<evidence type="ECO:0000256" key="7">
    <source>
        <dbReference type="ARBA" id="ARBA00022927"/>
    </source>
</evidence>
<keyword evidence="7 12" id="KW-0653">Protein transport</keyword>
<evidence type="ECO:0000256" key="4">
    <source>
        <dbReference type="ARBA" id="ARBA00022448"/>
    </source>
</evidence>
<dbReference type="GO" id="GO:0006890">
    <property type="term" value="P:retrograde vesicle-mediated transport, Golgi to endoplasmic reticulum"/>
    <property type="evidence" value="ECO:0007669"/>
    <property type="project" value="UniProtKB-UniRule"/>
</dbReference>
<protein>
    <recommendedName>
        <fullName evidence="12">Coatomer subunit zeta</fullName>
    </recommendedName>
</protein>
<evidence type="ECO:0000256" key="9">
    <source>
        <dbReference type="ARBA" id="ARBA00023136"/>
    </source>
</evidence>
<evidence type="ECO:0000313" key="15">
    <source>
        <dbReference type="Proteomes" id="UP000286415"/>
    </source>
</evidence>
<proteinExistence type="inferred from homology"/>
<evidence type="ECO:0000256" key="2">
    <source>
        <dbReference type="ARBA" id="ARBA00006972"/>
    </source>
</evidence>
<keyword evidence="4 12" id="KW-0813">Transport</keyword>
<evidence type="ECO:0000259" key="13">
    <source>
        <dbReference type="Pfam" id="PF01217"/>
    </source>
</evidence>
<evidence type="ECO:0000256" key="6">
    <source>
        <dbReference type="ARBA" id="ARBA00022892"/>
    </source>
</evidence>
<dbReference type="PANTHER" id="PTHR11043">
    <property type="entry name" value="ZETA-COAT PROTEIN"/>
    <property type="match status" value="1"/>
</dbReference>
<dbReference type="AlphaFoldDB" id="A0A8T1MFZ6"/>
<organism evidence="14 15">
    <name type="scientific">Clonorchis sinensis</name>
    <name type="common">Chinese liver fluke</name>
    <dbReference type="NCBI Taxonomy" id="79923"/>
    <lineage>
        <taxon>Eukaryota</taxon>
        <taxon>Metazoa</taxon>
        <taxon>Spiralia</taxon>
        <taxon>Lophotrochozoa</taxon>
        <taxon>Platyhelminthes</taxon>
        <taxon>Trematoda</taxon>
        <taxon>Digenea</taxon>
        <taxon>Opisthorchiida</taxon>
        <taxon>Opisthorchiata</taxon>
        <taxon>Opisthorchiidae</taxon>
        <taxon>Clonorchis</taxon>
    </lineage>
</organism>
<feature type="domain" description="AP complex mu/sigma subunit" evidence="13">
    <location>
        <begin position="10"/>
        <end position="147"/>
    </location>
</feature>
<reference evidence="14 15" key="1">
    <citation type="journal article" date="2018" name="Biotechnol. Adv.">
        <title>Improved genomic resources and new bioinformatic workflow for the carcinogenic parasite Clonorchis sinensis: Biotechnological implications.</title>
        <authorList>
            <person name="Wang D."/>
            <person name="Korhonen P.K."/>
            <person name="Gasser R.B."/>
            <person name="Young N.D."/>
        </authorList>
    </citation>
    <scope>NUCLEOTIDE SEQUENCE [LARGE SCALE GENOMIC DNA]</scope>
    <source>
        <strain evidence="14">Cs-k2</strain>
    </source>
</reference>
<keyword evidence="8 12" id="KW-0333">Golgi apparatus</keyword>
<evidence type="ECO:0000256" key="12">
    <source>
        <dbReference type="RuleBase" id="RU366053"/>
    </source>
</evidence>
<comment type="similarity">
    <text evidence="2 12">Belongs to the adaptor complexes small subunit family.</text>
</comment>
<dbReference type="InterPro" id="IPR011012">
    <property type="entry name" value="Longin-like_dom_sf"/>
</dbReference>
<dbReference type="EMBL" id="NIRI02000042">
    <property type="protein sequence ID" value="KAG5447776.1"/>
    <property type="molecule type" value="Genomic_DNA"/>
</dbReference>
<accession>A0A8T1MFZ6</accession>
<dbReference type="Pfam" id="PF01217">
    <property type="entry name" value="Clat_adaptor_s"/>
    <property type="match status" value="1"/>
</dbReference>
<comment type="function">
    <text evidence="11">The coatomer is a cytosolic protein complex that binds to dilysine motifs and reversibly associates with Golgi non-clathrin-coated vesicles, which further mediate biosynthetic protein transport from the ER, via the Golgi up to the trans Golgi network. Coatomer complex is required for budding from Golgi membranes, and is essential for the retrograde Golgi-to-ER transport of dilysine-tagged proteins. The zeta subunit may be involved in regulating the coat assembly and, hence, the rate of biosynthetic protein transport due to its association-dissociation properties with the coatomer complex.</text>
</comment>
<dbReference type="GO" id="GO:0006891">
    <property type="term" value="P:intra-Golgi vesicle-mediated transport"/>
    <property type="evidence" value="ECO:0007669"/>
    <property type="project" value="TreeGrafter"/>
</dbReference>
<evidence type="ECO:0000256" key="11">
    <source>
        <dbReference type="ARBA" id="ARBA00045555"/>
    </source>
</evidence>
<name>A0A8T1MFZ6_CLOSI</name>
<keyword evidence="6 12" id="KW-0931">ER-Golgi transport</keyword>
<comment type="subcellular location">
    <subcellularLocation>
        <location evidence="12">Cytoplasm</location>
    </subcellularLocation>
    <subcellularLocation>
        <location evidence="1 12">Golgi apparatus membrane</location>
        <topology evidence="1 12">Peripheral membrane protein</topology>
        <orientation evidence="1 12">Cytoplasmic side</orientation>
    </subcellularLocation>
    <subcellularLocation>
        <location evidence="12">Cytoplasmic vesicle</location>
        <location evidence="12">COPI-coated vesicle membrane</location>
        <topology evidence="12">Peripheral membrane protein</topology>
        <orientation evidence="12">Cytoplasmic side</orientation>
    </subcellularLocation>
</comment>
<dbReference type="OrthoDB" id="10249988at2759"/>
<evidence type="ECO:0000256" key="10">
    <source>
        <dbReference type="ARBA" id="ARBA00023329"/>
    </source>
</evidence>
<dbReference type="GO" id="GO:0030126">
    <property type="term" value="C:COPI vesicle coat"/>
    <property type="evidence" value="ECO:0007669"/>
    <property type="project" value="UniProtKB-UniRule"/>
</dbReference>
<evidence type="ECO:0000313" key="14">
    <source>
        <dbReference type="EMBL" id="KAG5447776.1"/>
    </source>
</evidence>
<dbReference type="Proteomes" id="UP000286415">
    <property type="component" value="Unassembled WGS sequence"/>
</dbReference>
<keyword evidence="10 12" id="KW-0968">Cytoplasmic vesicle</keyword>
<evidence type="ECO:0000256" key="5">
    <source>
        <dbReference type="ARBA" id="ARBA00022490"/>
    </source>
</evidence>
<dbReference type="InterPro" id="IPR022775">
    <property type="entry name" value="AP_mu_sigma_su"/>
</dbReference>
<evidence type="ECO:0000256" key="8">
    <source>
        <dbReference type="ARBA" id="ARBA00023034"/>
    </source>
</evidence>
<dbReference type="GO" id="GO:0000139">
    <property type="term" value="C:Golgi membrane"/>
    <property type="evidence" value="ECO:0007669"/>
    <property type="project" value="UniProtKB-SubCell"/>
</dbReference>
<dbReference type="SUPFAM" id="SSF64356">
    <property type="entry name" value="SNARE-like"/>
    <property type="match status" value="1"/>
</dbReference>
<dbReference type="InterPro" id="IPR039652">
    <property type="entry name" value="Coatomer_zeta"/>
</dbReference>
<dbReference type="FunFam" id="3.30.450.60:FF:000013">
    <property type="entry name" value="Coatomer subunit zeta"/>
    <property type="match status" value="1"/>
</dbReference>
<comment type="caution">
    <text evidence="14">The sequence shown here is derived from an EMBL/GenBank/DDBJ whole genome shotgun (WGS) entry which is preliminary data.</text>
</comment>
<reference evidence="14 15" key="2">
    <citation type="journal article" date="2021" name="Genomics">
        <title>High-quality reference genome for Clonorchis sinensis.</title>
        <authorList>
            <person name="Young N.D."/>
            <person name="Stroehlein A.J."/>
            <person name="Kinkar L."/>
            <person name="Wang T."/>
            <person name="Sohn W.M."/>
            <person name="Chang B.C.H."/>
            <person name="Kaur P."/>
            <person name="Weisz D."/>
            <person name="Dudchenko O."/>
            <person name="Aiden E.L."/>
            <person name="Korhonen P.K."/>
            <person name="Gasser R.B."/>
        </authorList>
    </citation>
    <scope>NUCLEOTIDE SEQUENCE [LARGE SCALE GENOMIC DNA]</scope>
    <source>
        <strain evidence="14">Cs-k2</strain>
    </source>
</reference>
<keyword evidence="15" id="KW-1185">Reference proteome</keyword>
<gene>
    <name evidence="14" type="ORF">CSKR_106811</name>
</gene>